<reference evidence="9" key="1">
    <citation type="journal article" date="2021" name="PeerJ">
        <title>Extensive microbial diversity within the chicken gut microbiome revealed by metagenomics and culture.</title>
        <authorList>
            <person name="Gilroy R."/>
            <person name="Ravi A."/>
            <person name="Getino M."/>
            <person name="Pursley I."/>
            <person name="Horton D.L."/>
            <person name="Alikhan N.F."/>
            <person name="Baker D."/>
            <person name="Gharbi K."/>
            <person name="Hall N."/>
            <person name="Watson M."/>
            <person name="Adriaenssens E.M."/>
            <person name="Foster-Nyarko E."/>
            <person name="Jarju S."/>
            <person name="Secka A."/>
            <person name="Antonio M."/>
            <person name="Oren A."/>
            <person name="Chaudhuri R.R."/>
            <person name="La Ragione R."/>
            <person name="Hildebrand F."/>
            <person name="Pallen M.J."/>
        </authorList>
    </citation>
    <scope>NUCLEOTIDE SEQUENCE</scope>
    <source>
        <strain evidence="9">CHK186-1790</strain>
    </source>
</reference>
<dbReference type="GO" id="GO:0015744">
    <property type="term" value="P:succinate transport"/>
    <property type="evidence" value="ECO:0007669"/>
    <property type="project" value="TreeGrafter"/>
</dbReference>
<feature type="domain" description="Threonine/serine exporter-like N-terminal" evidence="8">
    <location>
        <begin position="12"/>
        <end position="248"/>
    </location>
</feature>
<feature type="transmembrane region" description="Helical" evidence="7">
    <location>
        <begin position="194"/>
        <end position="213"/>
    </location>
</feature>
<feature type="transmembrane region" description="Helical" evidence="7">
    <location>
        <begin position="120"/>
        <end position="153"/>
    </location>
</feature>
<keyword evidence="5 7" id="KW-0472">Membrane</keyword>
<evidence type="ECO:0000256" key="1">
    <source>
        <dbReference type="ARBA" id="ARBA00004651"/>
    </source>
</evidence>
<keyword evidence="4 7" id="KW-1133">Transmembrane helix</keyword>
<dbReference type="Proteomes" id="UP000823882">
    <property type="component" value="Unassembled WGS sequence"/>
</dbReference>
<dbReference type="PANTHER" id="PTHR34390:SF2">
    <property type="entry name" value="SUCCINATE TRANSPORTER SUBUNIT YJJP-RELATED"/>
    <property type="match status" value="1"/>
</dbReference>
<feature type="transmembrane region" description="Helical" evidence="7">
    <location>
        <begin position="165"/>
        <end position="188"/>
    </location>
</feature>
<dbReference type="PANTHER" id="PTHR34390">
    <property type="entry name" value="UPF0442 PROTEIN YJJB-RELATED"/>
    <property type="match status" value="1"/>
</dbReference>
<evidence type="ECO:0000259" key="8">
    <source>
        <dbReference type="Pfam" id="PF06738"/>
    </source>
</evidence>
<keyword evidence="3 7" id="KW-0812">Transmembrane</keyword>
<comment type="subcellular location">
    <subcellularLocation>
        <location evidence="1">Cell membrane</location>
        <topology evidence="1">Multi-pass membrane protein</topology>
    </subcellularLocation>
</comment>
<dbReference type="InterPro" id="IPR010619">
    <property type="entry name" value="ThrE-like_N"/>
</dbReference>
<dbReference type="InterPro" id="IPR050539">
    <property type="entry name" value="ThrE_Dicarb/AminoAcid_Exp"/>
</dbReference>
<gene>
    <name evidence="9" type="ORF">H9701_03065</name>
</gene>
<dbReference type="GO" id="GO:0005886">
    <property type="term" value="C:plasma membrane"/>
    <property type="evidence" value="ECO:0007669"/>
    <property type="project" value="UniProtKB-SubCell"/>
</dbReference>
<feature type="transmembrane region" description="Helical" evidence="7">
    <location>
        <begin position="225"/>
        <end position="253"/>
    </location>
</feature>
<evidence type="ECO:0000256" key="4">
    <source>
        <dbReference type="ARBA" id="ARBA00022989"/>
    </source>
</evidence>
<dbReference type="GO" id="GO:0022857">
    <property type="term" value="F:transmembrane transporter activity"/>
    <property type="evidence" value="ECO:0007669"/>
    <property type="project" value="InterPro"/>
</dbReference>
<organism evidence="9 10">
    <name type="scientific">Candidatus Intestinimonas pullistercoris</name>
    <dbReference type="NCBI Taxonomy" id="2838623"/>
    <lineage>
        <taxon>Bacteria</taxon>
        <taxon>Bacillati</taxon>
        <taxon>Bacillota</taxon>
        <taxon>Clostridia</taxon>
        <taxon>Eubacteriales</taxon>
        <taxon>Intestinimonas</taxon>
    </lineage>
</organism>
<keyword evidence="2" id="KW-1003">Cell membrane</keyword>
<dbReference type="Pfam" id="PF06738">
    <property type="entry name" value="ThrE"/>
    <property type="match status" value="1"/>
</dbReference>
<dbReference type="AlphaFoldDB" id="A0A9D2P144"/>
<accession>A0A9D2P144</accession>
<protein>
    <submittedName>
        <fullName evidence="9">Threonine/serine exporter family protein</fullName>
    </submittedName>
</protein>
<comment type="caution">
    <text evidence="9">The sequence shown here is derived from an EMBL/GenBank/DDBJ whole genome shotgun (WGS) entry which is preliminary data.</text>
</comment>
<evidence type="ECO:0000256" key="5">
    <source>
        <dbReference type="ARBA" id="ARBA00023136"/>
    </source>
</evidence>
<evidence type="ECO:0000256" key="6">
    <source>
        <dbReference type="ARBA" id="ARBA00034125"/>
    </source>
</evidence>
<proteinExistence type="inferred from homology"/>
<dbReference type="EMBL" id="DWWJ01000061">
    <property type="protein sequence ID" value="HJC40518.1"/>
    <property type="molecule type" value="Genomic_DNA"/>
</dbReference>
<evidence type="ECO:0000313" key="10">
    <source>
        <dbReference type="Proteomes" id="UP000823882"/>
    </source>
</evidence>
<name>A0A9D2P144_9FIRM</name>
<reference evidence="9" key="2">
    <citation type="submission" date="2021-04" db="EMBL/GenBank/DDBJ databases">
        <authorList>
            <person name="Gilroy R."/>
        </authorList>
    </citation>
    <scope>NUCLEOTIDE SEQUENCE</scope>
    <source>
        <strain evidence="9">CHK186-1790</strain>
    </source>
</reference>
<comment type="similarity">
    <text evidence="6">Belongs to the ThrE exporter (TC 2.A.79) family.</text>
</comment>
<evidence type="ECO:0000313" key="9">
    <source>
        <dbReference type="EMBL" id="HJC40518.1"/>
    </source>
</evidence>
<sequence>MDYDKLLSLSGTLGYHLLLSGAEIYRVEESVGYLLRAYGVETGEVFAIPNCIIVSLTTPEGRVLTWVRRVPDHGTDVSRMEDLNALCRRLCAQPPDLAAASALLEEAVRDRPQPGLPLRLAAYFLITSTFCLFFGGTAADALCGGLCGLAVGLVLPPLTRLGANLFFRTMVGGLSCGLTAAVLTALGVGEHLDLILTGAIMTQAPGLVVTNCMRDLMAGDVMSSLVKLAEALLTGAGIALGTGVALGLAQALWGVL</sequence>
<evidence type="ECO:0000256" key="7">
    <source>
        <dbReference type="SAM" id="Phobius"/>
    </source>
</evidence>
<evidence type="ECO:0000256" key="2">
    <source>
        <dbReference type="ARBA" id="ARBA00022475"/>
    </source>
</evidence>
<evidence type="ECO:0000256" key="3">
    <source>
        <dbReference type="ARBA" id="ARBA00022692"/>
    </source>
</evidence>